<evidence type="ECO:0000313" key="2">
    <source>
        <dbReference type="Proteomes" id="UP000053268"/>
    </source>
</evidence>
<keyword evidence="2" id="KW-1185">Reference proteome</keyword>
<evidence type="ECO:0000313" key="1">
    <source>
        <dbReference type="EMBL" id="KPJ00375.1"/>
    </source>
</evidence>
<reference evidence="1 2" key="1">
    <citation type="journal article" date="2015" name="Nat. Commun.">
        <title>Outbred genome sequencing and CRISPR/Cas9 gene editing in butterflies.</title>
        <authorList>
            <person name="Li X."/>
            <person name="Fan D."/>
            <person name="Zhang W."/>
            <person name="Liu G."/>
            <person name="Zhang L."/>
            <person name="Zhao L."/>
            <person name="Fang X."/>
            <person name="Chen L."/>
            <person name="Dong Y."/>
            <person name="Chen Y."/>
            <person name="Ding Y."/>
            <person name="Zhao R."/>
            <person name="Feng M."/>
            <person name="Zhu Y."/>
            <person name="Feng Y."/>
            <person name="Jiang X."/>
            <person name="Zhu D."/>
            <person name="Xiang H."/>
            <person name="Feng X."/>
            <person name="Li S."/>
            <person name="Wang J."/>
            <person name="Zhang G."/>
            <person name="Kronforst M.R."/>
            <person name="Wang W."/>
        </authorList>
    </citation>
    <scope>NUCLEOTIDE SEQUENCE [LARGE SCALE GENOMIC DNA]</scope>
    <source>
        <strain evidence="1">Ya'a_city_454_Px</strain>
        <tissue evidence="1">Whole body</tissue>
    </source>
</reference>
<name>A0A194Q5U4_PAPXU</name>
<dbReference type="Proteomes" id="UP000053268">
    <property type="component" value="Unassembled WGS sequence"/>
</dbReference>
<accession>A0A194Q5U4</accession>
<proteinExistence type="predicted"/>
<dbReference type="AlphaFoldDB" id="A0A194Q5U4"/>
<sequence length="110" mass="12761">MERSSYPIIMLPFFTLAPSHVDPFFRRSLRLVLHGDPFPPVRRCAWDTPSPDGMGFDPPTNKLTLWSDLSVPLPPHQLFWVLTSVFRVSLFISGWIWRARFQWAPPSVQP</sequence>
<protein>
    <submittedName>
        <fullName evidence="1">Uncharacterized protein</fullName>
    </submittedName>
</protein>
<organism evidence="1 2">
    <name type="scientific">Papilio xuthus</name>
    <name type="common">Asian swallowtail butterfly</name>
    <dbReference type="NCBI Taxonomy" id="66420"/>
    <lineage>
        <taxon>Eukaryota</taxon>
        <taxon>Metazoa</taxon>
        <taxon>Ecdysozoa</taxon>
        <taxon>Arthropoda</taxon>
        <taxon>Hexapoda</taxon>
        <taxon>Insecta</taxon>
        <taxon>Pterygota</taxon>
        <taxon>Neoptera</taxon>
        <taxon>Endopterygota</taxon>
        <taxon>Lepidoptera</taxon>
        <taxon>Glossata</taxon>
        <taxon>Ditrysia</taxon>
        <taxon>Papilionoidea</taxon>
        <taxon>Papilionidae</taxon>
        <taxon>Papilioninae</taxon>
        <taxon>Papilio</taxon>
    </lineage>
</organism>
<dbReference type="EMBL" id="KQ459465">
    <property type="protein sequence ID" value="KPJ00375.1"/>
    <property type="molecule type" value="Genomic_DNA"/>
</dbReference>
<gene>
    <name evidence="1" type="ORF">RR46_02763</name>
</gene>